<evidence type="ECO:0000313" key="3">
    <source>
        <dbReference type="EMBL" id="KAJ1528339.1"/>
    </source>
</evidence>
<dbReference type="Proteomes" id="UP001075354">
    <property type="component" value="Chromosome 4"/>
</dbReference>
<dbReference type="InterPro" id="IPR043151">
    <property type="entry name" value="BAH_sf"/>
</dbReference>
<organism evidence="3 4">
    <name type="scientific">Megalurothrips usitatus</name>
    <name type="common">bean blossom thrips</name>
    <dbReference type="NCBI Taxonomy" id="439358"/>
    <lineage>
        <taxon>Eukaryota</taxon>
        <taxon>Metazoa</taxon>
        <taxon>Ecdysozoa</taxon>
        <taxon>Arthropoda</taxon>
        <taxon>Hexapoda</taxon>
        <taxon>Insecta</taxon>
        <taxon>Pterygota</taxon>
        <taxon>Neoptera</taxon>
        <taxon>Paraneoptera</taxon>
        <taxon>Thysanoptera</taxon>
        <taxon>Terebrantia</taxon>
        <taxon>Thripoidea</taxon>
        <taxon>Thripidae</taxon>
        <taxon>Megalurothrips</taxon>
    </lineage>
</organism>
<feature type="region of interest" description="Disordered" evidence="1">
    <location>
        <begin position="343"/>
        <end position="368"/>
    </location>
</feature>
<dbReference type="EMBL" id="JAPTSV010000004">
    <property type="protein sequence ID" value="KAJ1528339.1"/>
    <property type="molecule type" value="Genomic_DNA"/>
</dbReference>
<dbReference type="GO" id="GO:0000976">
    <property type="term" value="F:transcription cis-regulatory region binding"/>
    <property type="evidence" value="ECO:0007669"/>
    <property type="project" value="TreeGrafter"/>
</dbReference>
<dbReference type="AlphaFoldDB" id="A0AAV7XT87"/>
<evidence type="ECO:0000259" key="2">
    <source>
        <dbReference type="PROSITE" id="PS51038"/>
    </source>
</evidence>
<proteinExistence type="predicted"/>
<dbReference type="InterPro" id="IPR053032">
    <property type="entry name" value="BAH_domain-containing"/>
</dbReference>
<dbReference type="GO" id="GO:0031507">
    <property type="term" value="P:heterochromatin formation"/>
    <property type="evidence" value="ECO:0007669"/>
    <property type="project" value="TreeGrafter"/>
</dbReference>
<feature type="domain" description="BAH" evidence="2">
    <location>
        <begin position="482"/>
        <end position="539"/>
    </location>
</feature>
<feature type="compositionally biased region" description="Basic and acidic residues" evidence="1">
    <location>
        <begin position="351"/>
        <end position="360"/>
    </location>
</feature>
<dbReference type="Gene3D" id="2.30.30.490">
    <property type="match status" value="1"/>
</dbReference>
<protein>
    <recommendedName>
        <fullName evidence="2">BAH domain-containing protein</fullName>
    </recommendedName>
</protein>
<dbReference type="GO" id="GO:0003682">
    <property type="term" value="F:chromatin binding"/>
    <property type="evidence" value="ECO:0007669"/>
    <property type="project" value="InterPro"/>
</dbReference>
<dbReference type="GO" id="GO:0045892">
    <property type="term" value="P:negative regulation of DNA-templated transcription"/>
    <property type="evidence" value="ECO:0007669"/>
    <property type="project" value="TreeGrafter"/>
</dbReference>
<dbReference type="PROSITE" id="PS51038">
    <property type="entry name" value="BAH"/>
    <property type="match status" value="1"/>
</dbReference>
<dbReference type="PANTHER" id="PTHR46576:SF1">
    <property type="entry name" value="BROMO ADJACENT HOMOLOGY DOMAIN-CONTAINING 1 PROTEIN"/>
    <property type="match status" value="1"/>
</dbReference>
<dbReference type="InterPro" id="IPR001025">
    <property type="entry name" value="BAH_dom"/>
</dbReference>
<comment type="caution">
    <text evidence="3">The sequence shown here is derived from an EMBL/GenBank/DDBJ whole genome shotgun (WGS) entry which is preliminary data.</text>
</comment>
<feature type="compositionally biased region" description="Low complexity" evidence="1">
    <location>
        <begin position="229"/>
        <end position="242"/>
    </location>
</feature>
<name>A0AAV7XT87_9NEOP</name>
<evidence type="ECO:0000256" key="1">
    <source>
        <dbReference type="SAM" id="MobiDB-lite"/>
    </source>
</evidence>
<feature type="compositionally biased region" description="Low complexity" evidence="1">
    <location>
        <begin position="206"/>
        <end position="217"/>
    </location>
</feature>
<keyword evidence="4" id="KW-1185">Reference proteome</keyword>
<feature type="region of interest" description="Disordered" evidence="1">
    <location>
        <begin position="57"/>
        <end position="264"/>
    </location>
</feature>
<gene>
    <name evidence="3" type="ORF">ONE63_006759</name>
</gene>
<feature type="compositionally biased region" description="Low complexity" evidence="1">
    <location>
        <begin position="118"/>
        <end position="179"/>
    </location>
</feature>
<feature type="compositionally biased region" description="Basic residues" evidence="1">
    <location>
        <begin position="98"/>
        <end position="114"/>
    </location>
</feature>
<sequence length="539" mass="56873">MPVTIELLVNKVREGVKVEGDKLEKDDQAAHADAEDKKDVKSVAVAFITTTVTTTTIEEATQTTPPPDPSTRLGCLDGAVDKRTAAGQVAAADEPPSKKKKAVSKSKHGSSKTKKAPEPVAAAAATLALVPASTATAGPSKSKASRKSGTASSTSPSTATAVVGSPASAPAAVSPSTSADTTHKTSRKLGTAEAGGKGRAQKRTSSLDSNKSTSSSKSAKRSKSQDKPNSSSSSSNNNNNNNDTTRDSSKNRSRSTSRSRIQEEEEEAARVIAEAALPEGVPLNQCRRLIAAQKKLILRCEAKKEAARAARLAALVSAAEAKKATVPGAAAAVAAIEALGADGPAGPVADSRADQEKEKAQGPAAVDSAASRLAPPTVVIPHAGKHSHHQNHHHPHLAGDKALDRARVEELGQRAGLDIPACLTISQSELRLLESCAEPKTPKWSNGWQWRGQPFLHRVFLNCDDPPVLRKCFPAMQHEEGDNITLGDTILLKSGTRKIDLPFVARVIHLWENPEDGEMMLSLVWFYRPEHTEQGRPPL</sequence>
<dbReference type="GO" id="GO:0005677">
    <property type="term" value="C:chromatin silencing complex"/>
    <property type="evidence" value="ECO:0007669"/>
    <property type="project" value="TreeGrafter"/>
</dbReference>
<accession>A0AAV7XT87</accession>
<dbReference type="PANTHER" id="PTHR46576">
    <property type="entry name" value="BROMO ADJACENT HOMOLOGY DOMAIN-CONTAINING 1 PROTEIN"/>
    <property type="match status" value="1"/>
</dbReference>
<evidence type="ECO:0000313" key="4">
    <source>
        <dbReference type="Proteomes" id="UP001075354"/>
    </source>
</evidence>
<reference evidence="3" key="1">
    <citation type="submission" date="2022-12" db="EMBL/GenBank/DDBJ databases">
        <title>Chromosome-level genome assembly of the bean flower thrips Megalurothrips usitatus.</title>
        <authorList>
            <person name="Ma L."/>
            <person name="Liu Q."/>
            <person name="Li H."/>
            <person name="Cai W."/>
        </authorList>
    </citation>
    <scope>NUCLEOTIDE SEQUENCE</scope>
    <source>
        <strain evidence="3">Cailab_2022a</strain>
    </source>
</reference>